<proteinExistence type="predicted"/>
<evidence type="ECO:0000256" key="1">
    <source>
        <dbReference type="SAM" id="MobiDB-lite"/>
    </source>
</evidence>
<accession>C9SPL5</accession>
<dbReference type="KEGG" id="val:VDBG_06840"/>
<dbReference type="EMBL" id="DS985221">
    <property type="protein sequence ID" value="EEY20730.1"/>
    <property type="molecule type" value="Genomic_DNA"/>
</dbReference>
<dbReference type="RefSeq" id="XP_003003278.1">
    <property type="nucleotide sequence ID" value="XM_003003232.1"/>
</dbReference>
<name>C9SPL5_VERA1</name>
<gene>
    <name evidence="2" type="ORF">VDBG_06840</name>
</gene>
<sequence length="103" mass="11301">MTDMSAASYTASPAAVLRQPLAMMGYRRLATWKADPSCESNCACVHMAKGVRQDSYQPELPVESEVSSQHAASKSSLLESRRDTMPTVVIRLTYERGYASLPT</sequence>
<keyword evidence="3" id="KW-1185">Reference proteome</keyword>
<feature type="region of interest" description="Disordered" evidence="1">
    <location>
        <begin position="55"/>
        <end position="79"/>
    </location>
</feature>
<feature type="compositionally biased region" description="Polar residues" evidence="1">
    <location>
        <begin position="65"/>
        <end position="78"/>
    </location>
</feature>
<dbReference type="HOGENOM" id="CLU_2265754_0_0_1"/>
<reference evidence="3" key="1">
    <citation type="journal article" date="2011" name="PLoS Pathog.">
        <title>Comparative genomics yields insights into niche adaptation of plant vascular wilt pathogens.</title>
        <authorList>
            <person name="Klosterman S.J."/>
            <person name="Subbarao K.V."/>
            <person name="Kang S."/>
            <person name="Veronese P."/>
            <person name="Gold S.E."/>
            <person name="Thomma B.P.H.J."/>
            <person name="Chen Z."/>
            <person name="Henrissat B."/>
            <person name="Lee Y.-H."/>
            <person name="Park J."/>
            <person name="Garcia-Pedrajas M.D."/>
            <person name="Barbara D.J."/>
            <person name="Anchieta A."/>
            <person name="de Jonge R."/>
            <person name="Santhanam P."/>
            <person name="Maruthachalam K."/>
            <person name="Atallah Z."/>
            <person name="Amyotte S.G."/>
            <person name="Paz Z."/>
            <person name="Inderbitzin P."/>
            <person name="Hayes R.J."/>
            <person name="Heiman D.I."/>
            <person name="Young S."/>
            <person name="Zeng Q."/>
            <person name="Engels R."/>
            <person name="Galagan J."/>
            <person name="Cuomo C.A."/>
            <person name="Dobinson K.F."/>
            <person name="Ma L.-J."/>
        </authorList>
    </citation>
    <scope>NUCLEOTIDE SEQUENCE [LARGE SCALE GENOMIC DNA]</scope>
    <source>
        <strain evidence="3">VaMs.102 / ATCC MYA-4576 / FGSC 10136</strain>
    </source>
</reference>
<evidence type="ECO:0000313" key="2">
    <source>
        <dbReference type="EMBL" id="EEY20730.1"/>
    </source>
</evidence>
<organism evidence="3">
    <name type="scientific">Verticillium alfalfae (strain VaMs.102 / ATCC MYA-4576 / FGSC 10136)</name>
    <name type="common">Verticillium wilt of alfalfa</name>
    <name type="synonym">Verticillium albo-atrum</name>
    <dbReference type="NCBI Taxonomy" id="526221"/>
    <lineage>
        <taxon>Eukaryota</taxon>
        <taxon>Fungi</taxon>
        <taxon>Dikarya</taxon>
        <taxon>Ascomycota</taxon>
        <taxon>Pezizomycotina</taxon>
        <taxon>Sordariomycetes</taxon>
        <taxon>Hypocreomycetidae</taxon>
        <taxon>Glomerellales</taxon>
        <taxon>Plectosphaerellaceae</taxon>
        <taxon>Verticillium</taxon>
    </lineage>
</organism>
<evidence type="ECO:0000313" key="3">
    <source>
        <dbReference type="Proteomes" id="UP000008698"/>
    </source>
</evidence>
<dbReference type="AlphaFoldDB" id="C9SPL5"/>
<protein>
    <submittedName>
        <fullName evidence="2">Predicted protein</fullName>
    </submittedName>
</protein>
<dbReference type="GeneID" id="9537404"/>
<dbReference type="Proteomes" id="UP000008698">
    <property type="component" value="Unassembled WGS sequence"/>
</dbReference>